<dbReference type="Pfam" id="PF00929">
    <property type="entry name" value="RNase_T"/>
    <property type="match status" value="1"/>
</dbReference>
<dbReference type="Proteomes" id="UP000076603">
    <property type="component" value="Unassembled WGS sequence"/>
</dbReference>
<accession>A0A162SLT4</accession>
<dbReference type="AlphaFoldDB" id="A0A162SLT4"/>
<dbReference type="OrthoDB" id="9776650at2"/>
<dbReference type="Gene3D" id="3.30.420.10">
    <property type="entry name" value="Ribonuclease H-like superfamily/Ribonuclease H"/>
    <property type="match status" value="1"/>
</dbReference>
<protein>
    <submittedName>
        <fullName evidence="2">DNA polymerase III subunit epsilon</fullName>
    </submittedName>
</protein>
<dbReference type="InterPro" id="IPR036397">
    <property type="entry name" value="RNaseH_sf"/>
</dbReference>
<dbReference type="GO" id="GO:0005829">
    <property type="term" value="C:cytosol"/>
    <property type="evidence" value="ECO:0007669"/>
    <property type="project" value="TreeGrafter"/>
</dbReference>
<proteinExistence type="predicted"/>
<dbReference type="CDD" id="cd06127">
    <property type="entry name" value="DEDDh"/>
    <property type="match status" value="1"/>
</dbReference>
<evidence type="ECO:0000259" key="1">
    <source>
        <dbReference type="SMART" id="SM00479"/>
    </source>
</evidence>
<dbReference type="SUPFAM" id="SSF53098">
    <property type="entry name" value="Ribonuclease H-like"/>
    <property type="match status" value="1"/>
</dbReference>
<sequence>MKKVFLDTETTGLEPGEILQLTYCICDTNAEGSEKVCCAKNFFFAVNYVEPSAQAIHGFDVKTLGRLSNGQTFKSVAEEVAQDLKGGIFVAHNVNFDKKFVSAEFNRIFNINWTPSEFFCTMEYFKDIVQAKTKTGRLKKPRLEETMDFLNVDKDTVLKGAKKLFACDDVGFHDARYDVAGLVSCYYKAQKLGYRLKHTV</sequence>
<dbReference type="PANTHER" id="PTHR30231">
    <property type="entry name" value="DNA POLYMERASE III SUBUNIT EPSILON"/>
    <property type="match status" value="1"/>
</dbReference>
<dbReference type="EMBL" id="LWAE01000003">
    <property type="protein sequence ID" value="KZL91583.1"/>
    <property type="molecule type" value="Genomic_DNA"/>
</dbReference>
<dbReference type="GO" id="GO:0003676">
    <property type="term" value="F:nucleic acid binding"/>
    <property type="evidence" value="ECO:0007669"/>
    <property type="project" value="InterPro"/>
</dbReference>
<dbReference type="PATRIC" id="fig|1121326.3.peg.3375"/>
<name>A0A162SLT4_9CLOT</name>
<evidence type="ECO:0000313" key="3">
    <source>
        <dbReference type="Proteomes" id="UP000076603"/>
    </source>
</evidence>
<dbReference type="STRING" id="1121326.CLMAG_33420"/>
<feature type="domain" description="Exonuclease" evidence="1">
    <location>
        <begin position="2"/>
        <end position="193"/>
    </location>
</feature>
<organism evidence="2 3">
    <name type="scientific">Clostridium magnum DSM 2767</name>
    <dbReference type="NCBI Taxonomy" id="1121326"/>
    <lineage>
        <taxon>Bacteria</taxon>
        <taxon>Bacillati</taxon>
        <taxon>Bacillota</taxon>
        <taxon>Clostridia</taxon>
        <taxon>Eubacteriales</taxon>
        <taxon>Clostridiaceae</taxon>
        <taxon>Clostridium</taxon>
    </lineage>
</organism>
<comment type="caution">
    <text evidence="2">The sequence shown here is derived from an EMBL/GenBank/DDBJ whole genome shotgun (WGS) entry which is preliminary data.</text>
</comment>
<dbReference type="RefSeq" id="WP_066624530.1">
    <property type="nucleotide sequence ID" value="NZ_FQXL01000005.1"/>
</dbReference>
<evidence type="ECO:0000313" key="2">
    <source>
        <dbReference type="EMBL" id="KZL91583.1"/>
    </source>
</evidence>
<gene>
    <name evidence="2" type="ORF">CLMAG_33420</name>
</gene>
<dbReference type="InterPro" id="IPR013520">
    <property type="entry name" value="Ribonucl_H"/>
</dbReference>
<keyword evidence="3" id="KW-1185">Reference proteome</keyword>
<dbReference type="GO" id="GO:0045004">
    <property type="term" value="P:DNA replication proofreading"/>
    <property type="evidence" value="ECO:0007669"/>
    <property type="project" value="TreeGrafter"/>
</dbReference>
<dbReference type="SMART" id="SM00479">
    <property type="entry name" value="EXOIII"/>
    <property type="match status" value="1"/>
</dbReference>
<dbReference type="InterPro" id="IPR012337">
    <property type="entry name" value="RNaseH-like_sf"/>
</dbReference>
<reference evidence="2 3" key="1">
    <citation type="submission" date="2016-04" db="EMBL/GenBank/DDBJ databases">
        <title>Genome sequence of Clostridium magnum DSM 2767.</title>
        <authorList>
            <person name="Poehlein A."/>
            <person name="Uhlig R."/>
            <person name="Fischer R."/>
            <person name="Bahl H."/>
            <person name="Daniel R."/>
        </authorList>
    </citation>
    <scope>NUCLEOTIDE SEQUENCE [LARGE SCALE GENOMIC DNA]</scope>
    <source>
        <strain evidence="2 3">DSM 2767</strain>
    </source>
</reference>
<dbReference type="PANTHER" id="PTHR30231:SF41">
    <property type="entry name" value="DNA POLYMERASE III SUBUNIT EPSILON"/>
    <property type="match status" value="1"/>
</dbReference>
<dbReference type="GO" id="GO:0008408">
    <property type="term" value="F:3'-5' exonuclease activity"/>
    <property type="evidence" value="ECO:0007669"/>
    <property type="project" value="TreeGrafter"/>
</dbReference>